<organism evidence="2 3">
    <name type="scientific">Zhengella mangrovi</name>
    <dbReference type="NCBI Taxonomy" id="1982044"/>
    <lineage>
        <taxon>Bacteria</taxon>
        <taxon>Pseudomonadati</taxon>
        <taxon>Pseudomonadota</taxon>
        <taxon>Alphaproteobacteria</taxon>
        <taxon>Hyphomicrobiales</taxon>
        <taxon>Notoacmeibacteraceae</taxon>
        <taxon>Zhengella</taxon>
    </lineage>
</organism>
<reference evidence="2 3" key="1">
    <citation type="submission" date="2017-10" db="EMBL/GenBank/DDBJ databases">
        <title>Sedimentibacterium mangrovi gen. nov., sp. nov., a novel member of family Phyllobacteriacea isolated from mangrove sediment.</title>
        <authorList>
            <person name="Liao H."/>
            <person name="Tian Y."/>
        </authorList>
    </citation>
    <scope>NUCLEOTIDE SEQUENCE [LARGE SCALE GENOMIC DNA]</scope>
    <source>
        <strain evidence="2 3">X9-2-2</strain>
    </source>
</reference>
<evidence type="ECO:0000256" key="1">
    <source>
        <dbReference type="SAM" id="Phobius"/>
    </source>
</evidence>
<dbReference type="RefSeq" id="WP_099306059.1">
    <property type="nucleotide sequence ID" value="NZ_PDVP01000004.1"/>
</dbReference>
<keyword evidence="1" id="KW-1133">Transmembrane helix</keyword>
<proteinExistence type="predicted"/>
<keyword evidence="1" id="KW-0812">Transmembrane</keyword>
<keyword evidence="1" id="KW-0472">Membrane</keyword>
<evidence type="ECO:0000313" key="2">
    <source>
        <dbReference type="EMBL" id="PHP67232.1"/>
    </source>
</evidence>
<gene>
    <name evidence="2" type="ORF">CSC94_09305</name>
</gene>
<sequence length="64" mass="6636">MLKILGAIYILVAPTIMGILIVALLTMNMFESSKIALAAAAGAVIALPVAWFVSKHILALTKGA</sequence>
<dbReference type="OrthoDB" id="7510999at2"/>
<keyword evidence="3" id="KW-1185">Reference proteome</keyword>
<accession>A0A2G1QNZ7</accession>
<feature type="transmembrane region" description="Helical" evidence="1">
    <location>
        <begin position="7"/>
        <end position="29"/>
    </location>
</feature>
<dbReference type="AlphaFoldDB" id="A0A2G1QNZ7"/>
<protein>
    <recommendedName>
        <fullName evidence="4">CTP synthetase</fullName>
    </recommendedName>
</protein>
<evidence type="ECO:0008006" key="4">
    <source>
        <dbReference type="Google" id="ProtNLM"/>
    </source>
</evidence>
<dbReference type="EMBL" id="PDVP01000004">
    <property type="protein sequence ID" value="PHP67232.1"/>
    <property type="molecule type" value="Genomic_DNA"/>
</dbReference>
<name>A0A2G1QNZ7_9HYPH</name>
<evidence type="ECO:0000313" key="3">
    <source>
        <dbReference type="Proteomes" id="UP000221168"/>
    </source>
</evidence>
<feature type="transmembrane region" description="Helical" evidence="1">
    <location>
        <begin position="35"/>
        <end position="53"/>
    </location>
</feature>
<comment type="caution">
    <text evidence="2">The sequence shown here is derived from an EMBL/GenBank/DDBJ whole genome shotgun (WGS) entry which is preliminary data.</text>
</comment>
<dbReference type="Proteomes" id="UP000221168">
    <property type="component" value="Unassembled WGS sequence"/>
</dbReference>